<dbReference type="OrthoDB" id="5973539at2759"/>
<sequence length="446" mass="49671">MSTACTEAPRRHTYRVGKWLPEDDEVLRKWLENLIKRVDKKKAKGELEDRSPVIQEFAELIEGDSILFMLFNLMFTQVPNKPPYNLDPNNDPQVRDYNHMLDLFDAILTTAPDYQTEGLVGFPINAILDWPMGTPAGFEAFHNPKVNAQFKKMLAVWATYLTSPASASVLNTSEDGWFGPEAEKESVLQNFATTFICDPTKQYYGYVSWDDFFTRLYRPGVRPVEQPNDDRFICNACESAPYAFVQNIKERDTFWIKGQPYSVTDMLSGPDASPYAPQFVGGTVYQAYLSALSYHRWHSPVNGTVVKTCIIEGTYYSERIQHWPPPTSTKPGPDPAAPNLSQGYLTEVATRGLIFIQADNPDIGLMCFMAVGMAEVSTCDIEVAAGDKLVKGQEMGMFHFGGSSHCLIFRGGVNVISNIPEPLGPDSTPLPLSSAILFVPAATDGQ</sequence>
<dbReference type="Pfam" id="PF02666">
    <property type="entry name" value="PS_Dcarbxylase"/>
    <property type="match status" value="1"/>
</dbReference>
<proteinExistence type="predicted"/>
<evidence type="ECO:0000313" key="4">
    <source>
        <dbReference type="EMBL" id="RPB08330.1"/>
    </source>
</evidence>
<feature type="domain" description="L-tryptophan decarboxylase PsiD-like" evidence="3">
    <location>
        <begin position="51"/>
        <end position="185"/>
    </location>
</feature>
<dbReference type="InParanoid" id="A0A3N4KCW1"/>
<dbReference type="InterPro" id="IPR022237">
    <property type="entry name" value="PsiD-like"/>
</dbReference>
<dbReference type="GO" id="GO:0005739">
    <property type="term" value="C:mitochondrion"/>
    <property type="evidence" value="ECO:0007669"/>
    <property type="project" value="TreeGrafter"/>
</dbReference>
<keyword evidence="2" id="KW-0456">Lyase</keyword>
<accession>A0A3N4KCW1</accession>
<keyword evidence="5" id="KW-1185">Reference proteome</keyword>
<dbReference type="PANTHER" id="PTHR10067:SF9">
    <property type="entry name" value="PHOSPHATIDYLSERINE DECARBOXYLASE FAMILY PROTEIN (AFU_ORTHOLOGUE AFUA_7G01730)"/>
    <property type="match status" value="1"/>
</dbReference>
<gene>
    <name evidence="4" type="ORF">P167DRAFT_539400</name>
</gene>
<dbReference type="EMBL" id="ML119165">
    <property type="protein sequence ID" value="RPB08330.1"/>
    <property type="molecule type" value="Genomic_DNA"/>
</dbReference>
<name>A0A3N4KCW1_9PEZI</name>
<dbReference type="Proteomes" id="UP000277580">
    <property type="component" value="Unassembled WGS sequence"/>
</dbReference>
<evidence type="ECO:0000259" key="3">
    <source>
        <dbReference type="Pfam" id="PF12588"/>
    </source>
</evidence>
<dbReference type="GO" id="GO:0004609">
    <property type="term" value="F:phosphatidylserine decarboxylase activity"/>
    <property type="evidence" value="ECO:0007669"/>
    <property type="project" value="InterPro"/>
</dbReference>
<evidence type="ECO:0000313" key="5">
    <source>
        <dbReference type="Proteomes" id="UP000277580"/>
    </source>
</evidence>
<dbReference type="Pfam" id="PF12588">
    <property type="entry name" value="PSDC"/>
    <property type="match status" value="1"/>
</dbReference>
<dbReference type="STRING" id="1392247.A0A3N4KCW1"/>
<reference evidence="4 5" key="1">
    <citation type="journal article" date="2018" name="Nat. Ecol. Evol.">
        <title>Pezizomycetes genomes reveal the molecular basis of ectomycorrhizal truffle lifestyle.</title>
        <authorList>
            <person name="Murat C."/>
            <person name="Payen T."/>
            <person name="Noel B."/>
            <person name="Kuo A."/>
            <person name="Morin E."/>
            <person name="Chen J."/>
            <person name="Kohler A."/>
            <person name="Krizsan K."/>
            <person name="Balestrini R."/>
            <person name="Da Silva C."/>
            <person name="Montanini B."/>
            <person name="Hainaut M."/>
            <person name="Levati E."/>
            <person name="Barry K.W."/>
            <person name="Belfiori B."/>
            <person name="Cichocki N."/>
            <person name="Clum A."/>
            <person name="Dockter R.B."/>
            <person name="Fauchery L."/>
            <person name="Guy J."/>
            <person name="Iotti M."/>
            <person name="Le Tacon F."/>
            <person name="Lindquist E.A."/>
            <person name="Lipzen A."/>
            <person name="Malagnac F."/>
            <person name="Mello A."/>
            <person name="Molinier V."/>
            <person name="Miyauchi S."/>
            <person name="Poulain J."/>
            <person name="Riccioni C."/>
            <person name="Rubini A."/>
            <person name="Sitrit Y."/>
            <person name="Splivallo R."/>
            <person name="Traeger S."/>
            <person name="Wang M."/>
            <person name="Zifcakova L."/>
            <person name="Wipf D."/>
            <person name="Zambonelli A."/>
            <person name="Paolocci F."/>
            <person name="Nowrousian M."/>
            <person name="Ottonello S."/>
            <person name="Baldrian P."/>
            <person name="Spatafora J.W."/>
            <person name="Henrissat B."/>
            <person name="Nagy L.G."/>
            <person name="Aury J.M."/>
            <person name="Wincker P."/>
            <person name="Grigoriev I.V."/>
            <person name="Bonfante P."/>
            <person name="Martin F.M."/>
        </authorList>
    </citation>
    <scope>NUCLEOTIDE SEQUENCE [LARGE SCALE GENOMIC DNA]</scope>
    <source>
        <strain evidence="4 5">CCBAS932</strain>
    </source>
</reference>
<evidence type="ECO:0000256" key="2">
    <source>
        <dbReference type="ARBA" id="ARBA00023239"/>
    </source>
</evidence>
<dbReference type="AlphaFoldDB" id="A0A3N4KCW1"/>
<organism evidence="4 5">
    <name type="scientific">Morchella conica CCBAS932</name>
    <dbReference type="NCBI Taxonomy" id="1392247"/>
    <lineage>
        <taxon>Eukaryota</taxon>
        <taxon>Fungi</taxon>
        <taxon>Dikarya</taxon>
        <taxon>Ascomycota</taxon>
        <taxon>Pezizomycotina</taxon>
        <taxon>Pezizomycetes</taxon>
        <taxon>Pezizales</taxon>
        <taxon>Morchellaceae</taxon>
        <taxon>Morchella</taxon>
    </lineage>
</organism>
<keyword evidence="1" id="KW-0210">Decarboxylase</keyword>
<evidence type="ECO:0000256" key="1">
    <source>
        <dbReference type="ARBA" id="ARBA00022793"/>
    </source>
</evidence>
<protein>
    <recommendedName>
        <fullName evidence="3">L-tryptophan decarboxylase PsiD-like domain-containing protein</fullName>
    </recommendedName>
</protein>
<dbReference type="InterPro" id="IPR003817">
    <property type="entry name" value="PS_Dcarbxylase"/>
</dbReference>
<dbReference type="GO" id="GO:0006646">
    <property type="term" value="P:phosphatidylethanolamine biosynthetic process"/>
    <property type="evidence" value="ECO:0007669"/>
    <property type="project" value="TreeGrafter"/>
</dbReference>
<dbReference type="PANTHER" id="PTHR10067">
    <property type="entry name" value="PHOSPHATIDYLSERINE DECARBOXYLASE"/>
    <property type="match status" value="1"/>
</dbReference>